<protein>
    <submittedName>
        <fullName evidence="2">Uncharacterized protein</fullName>
    </submittedName>
</protein>
<dbReference type="Proteomes" id="UP000887565">
    <property type="component" value="Unplaced"/>
</dbReference>
<name>A0A915J5P4_ROMCU</name>
<organism evidence="1 2">
    <name type="scientific">Romanomermis culicivorax</name>
    <name type="common">Nematode worm</name>
    <dbReference type="NCBI Taxonomy" id="13658"/>
    <lineage>
        <taxon>Eukaryota</taxon>
        <taxon>Metazoa</taxon>
        <taxon>Ecdysozoa</taxon>
        <taxon>Nematoda</taxon>
        <taxon>Enoplea</taxon>
        <taxon>Dorylaimia</taxon>
        <taxon>Mermithida</taxon>
        <taxon>Mermithoidea</taxon>
        <taxon>Mermithidae</taxon>
        <taxon>Romanomermis</taxon>
    </lineage>
</organism>
<keyword evidence="1" id="KW-1185">Reference proteome</keyword>
<dbReference type="AlphaFoldDB" id="A0A915J5P4"/>
<accession>A0A915J5P4</accession>
<proteinExistence type="predicted"/>
<evidence type="ECO:0000313" key="1">
    <source>
        <dbReference type="Proteomes" id="UP000887565"/>
    </source>
</evidence>
<dbReference type="WBParaSite" id="nRc.2.0.1.t21109-RA">
    <property type="protein sequence ID" value="nRc.2.0.1.t21109-RA"/>
    <property type="gene ID" value="nRc.2.0.1.g21109"/>
</dbReference>
<evidence type="ECO:0000313" key="2">
    <source>
        <dbReference type="WBParaSite" id="nRc.2.0.1.t21109-RA"/>
    </source>
</evidence>
<reference evidence="2" key="1">
    <citation type="submission" date="2022-11" db="UniProtKB">
        <authorList>
            <consortium name="WormBaseParasite"/>
        </authorList>
    </citation>
    <scope>IDENTIFICATION</scope>
</reference>
<sequence length="60" mass="6893">MDDEIDLQADVVKGQSSPAESTNFNFFFMIKGKGNKTTLKTLKFVFEYTHFNNDQSPTIR</sequence>